<reference evidence="8" key="1">
    <citation type="submission" date="2016-10" db="EMBL/GenBank/DDBJ databases">
        <authorList>
            <person name="Varghese N."/>
            <person name="Submissions S."/>
        </authorList>
    </citation>
    <scope>NUCLEOTIDE SEQUENCE [LARGE SCALE GENOMIC DNA]</scope>
    <source>
        <strain evidence="8">DSM 26894</strain>
    </source>
</reference>
<dbReference type="GO" id="GO:0000160">
    <property type="term" value="P:phosphorelay signal transduction system"/>
    <property type="evidence" value="ECO:0007669"/>
    <property type="project" value="InterPro"/>
</dbReference>
<feature type="domain" description="Response regulatory" evidence="6">
    <location>
        <begin position="9"/>
        <end position="134"/>
    </location>
</feature>
<evidence type="ECO:0000256" key="1">
    <source>
        <dbReference type="ARBA" id="ARBA00023015"/>
    </source>
</evidence>
<evidence type="ECO:0000313" key="7">
    <source>
        <dbReference type="EMBL" id="SFS80804.1"/>
    </source>
</evidence>
<dbReference type="Pfam" id="PF00196">
    <property type="entry name" value="GerE"/>
    <property type="match status" value="1"/>
</dbReference>
<dbReference type="GO" id="GO:0006355">
    <property type="term" value="P:regulation of DNA-templated transcription"/>
    <property type="evidence" value="ECO:0007669"/>
    <property type="project" value="InterPro"/>
</dbReference>
<proteinExistence type="predicted"/>
<evidence type="ECO:0000256" key="2">
    <source>
        <dbReference type="ARBA" id="ARBA00023125"/>
    </source>
</evidence>
<dbReference type="AlphaFoldDB" id="A0A1I6SV35"/>
<dbReference type="GO" id="GO:0003677">
    <property type="term" value="F:DNA binding"/>
    <property type="evidence" value="ECO:0007669"/>
    <property type="project" value="UniProtKB-KW"/>
</dbReference>
<dbReference type="EMBL" id="FOZW01000005">
    <property type="protein sequence ID" value="SFS80804.1"/>
    <property type="molecule type" value="Genomic_DNA"/>
</dbReference>
<feature type="modified residue" description="4-aspartylphosphate" evidence="4">
    <location>
        <position position="65"/>
    </location>
</feature>
<organism evidence="7 8">
    <name type="scientific">Alloyangia pacifica</name>
    <dbReference type="NCBI Taxonomy" id="311180"/>
    <lineage>
        <taxon>Bacteria</taxon>
        <taxon>Pseudomonadati</taxon>
        <taxon>Pseudomonadota</taxon>
        <taxon>Alphaproteobacteria</taxon>
        <taxon>Rhodobacterales</taxon>
        <taxon>Roseobacteraceae</taxon>
        <taxon>Alloyangia</taxon>
    </lineage>
</organism>
<dbReference type="OrthoDB" id="9814495at2"/>
<evidence type="ECO:0000256" key="3">
    <source>
        <dbReference type="ARBA" id="ARBA00023163"/>
    </source>
</evidence>
<dbReference type="InterPro" id="IPR016032">
    <property type="entry name" value="Sig_transdc_resp-reg_C-effctor"/>
</dbReference>
<dbReference type="RefSeq" id="WP_092424230.1">
    <property type="nucleotide sequence ID" value="NZ_FNCL01000005.1"/>
</dbReference>
<keyword evidence="8" id="KW-1185">Reference proteome</keyword>
<dbReference type="SUPFAM" id="SSF52172">
    <property type="entry name" value="CheY-like"/>
    <property type="match status" value="1"/>
</dbReference>
<dbReference type="PANTHER" id="PTHR44688">
    <property type="entry name" value="DNA-BINDING TRANSCRIPTIONAL ACTIVATOR DEVR_DOSR"/>
    <property type="match status" value="1"/>
</dbReference>
<sequence>MNEYNTIHNVLIMDTNPVLVAGISMLLQEDGSVAAKALTVSTGQSMLGDLLAANIDPETDLIIIDPCQFGDQLEAAMDIIGAGLSKKPRYIAYCGVMKAGDQETVRSLLTLGFSGVVSKQVDLQVVKIAVASVRHGLVHVEQAFAEAMFQAAPDVDADPILIDRIRKSPMEAELTEREAFVLRAVAFGKSMKEIGHELDLSSKTVETYKARGASKLGLRTRKDIVGHALRSGWVTQQ</sequence>
<dbReference type="InterPro" id="IPR011006">
    <property type="entry name" value="CheY-like_superfamily"/>
</dbReference>
<evidence type="ECO:0000313" key="8">
    <source>
        <dbReference type="Proteomes" id="UP000199392"/>
    </source>
</evidence>
<keyword evidence="1" id="KW-0805">Transcription regulation</keyword>
<evidence type="ECO:0000259" key="5">
    <source>
        <dbReference type="PROSITE" id="PS50043"/>
    </source>
</evidence>
<dbReference type="Proteomes" id="UP000199392">
    <property type="component" value="Unassembled WGS sequence"/>
</dbReference>
<protein>
    <submittedName>
        <fullName evidence="7">Two component transcriptional regulator, LuxR family</fullName>
    </submittedName>
</protein>
<gene>
    <name evidence="7" type="ORF">SAMN04488050_10580</name>
</gene>
<dbReference type="STRING" id="311180.SAMN04488050_10580"/>
<dbReference type="SMART" id="SM00421">
    <property type="entry name" value="HTH_LUXR"/>
    <property type="match status" value="1"/>
</dbReference>
<evidence type="ECO:0000256" key="4">
    <source>
        <dbReference type="PROSITE-ProRule" id="PRU00169"/>
    </source>
</evidence>
<dbReference type="InterPro" id="IPR001789">
    <property type="entry name" value="Sig_transdc_resp-reg_receiver"/>
</dbReference>
<evidence type="ECO:0000259" key="6">
    <source>
        <dbReference type="PROSITE" id="PS50110"/>
    </source>
</evidence>
<keyword evidence="2" id="KW-0238">DNA-binding</keyword>
<dbReference type="CDD" id="cd06170">
    <property type="entry name" value="LuxR_C_like"/>
    <property type="match status" value="1"/>
</dbReference>
<name>A0A1I6SV35_9RHOB</name>
<dbReference type="PROSITE" id="PS50110">
    <property type="entry name" value="RESPONSE_REGULATORY"/>
    <property type="match status" value="1"/>
</dbReference>
<dbReference type="SUPFAM" id="SSF46894">
    <property type="entry name" value="C-terminal effector domain of the bipartite response regulators"/>
    <property type="match status" value="1"/>
</dbReference>
<dbReference type="Gene3D" id="3.40.50.2300">
    <property type="match status" value="1"/>
</dbReference>
<dbReference type="PROSITE" id="PS50043">
    <property type="entry name" value="HTH_LUXR_2"/>
    <property type="match status" value="1"/>
</dbReference>
<dbReference type="Gene3D" id="1.10.10.10">
    <property type="entry name" value="Winged helix-like DNA-binding domain superfamily/Winged helix DNA-binding domain"/>
    <property type="match status" value="1"/>
</dbReference>
<dbReference type="InterPro" id="IPR036388">
    <property type="entry name" value="WH-like_DNA-bd_sf"/>
</dbReference>
<dbReference type="PRINTS" id="PR00038">
    <property type="entry name" value="HTHLUXR"/>
</dbReference>
<keyword evidence="3" id="KW-0804">Transcription</keyword>
<dbReference type="InterPro" id="IPR000792">
    <property type="entry name" value="Tscrpt_reg_LuxR_C"/>
</dbReference>
<accession>A0A1I6SV35</accession>
<dbReference type="PANTHER" id="PTHR44688:SF16">
    <property type="entry name" value="DNA-BINDING TRANSCRIPTIONAL ACTIVATOR DEVR_DOSR"/>
    <property type="match status" value="1"/>
</dbReference>
<keyword evidence="4" id="KW-0597">Phosphoprotein</keyword>
<feature type="domain" description="HTH luxR-type" evidence="5">
    <location>
        <begin position="167"/>
        <end position="232"/>
    </location>
</feature>